<evidence type="ECO:0000256" key="19">
    <source>
        <dbReference type="ARBA" id="ARBA00076676"/>
    </source>
</evidence>
<evidence type="ECO:0000256" key="4">
    <source>
        <dbReference type="ARBA" id="ARBA00006003"/>
    </source>
</evidence>
<evidence type="ECO:0000256" key="2">
    <source>
        <dbReference type="ARBA" id="ARBA00004613"/>
    </source>
</evidence>
<organism evidence="24 25">
    <name type="scientific">Petrolisthes manimaculis</name>
    <dbReference type="NCBI Taxonomy" id="1843537"/>
    <lineage>
        <taxon>Eukaryota</taxon>
        <taxon>Metazoa</taxon>
        <taxon>Ecdysozoa</taxon>
        <taxon>Arthropoda</taxon>
        <taxon>Crustacea</taxon>
        <taxon>Multicrustacea</taxon>
        <taxon>Malacostraca</taxon>
        <taxon>Eumalacostraca</taxon>
        <taxon>Eucarida</taxon>
        <taxon>Decapoda</taxon>
        <taxon>Pleocyemata</taxon>
        <taxon>Anomura</taxon>
        <taxon>Galatheoidea</taxon>
        <taxon>Porcellanidae</taxon>
        <taxon>Petrolisthes</taxon>
    </lineage>
</organism>
<evidence type="ECO:0000256" key="11">
    <source>
        <dbReference type="ARBA" id="ARBA00023034"/>
    </source>
</evidence>
<evidence type="ECO:0000256" key="12">
    <source>
        <dbReference type="ARBA" id="ARBA00023136"/>
    </source>
</evidence>
<dbReference type="InterPro" id="IPR001675">
    <property type="entry name" value="Glyco_trans_29"/>
</dbReference>
<keyword evidence="6" id="KW-0328">Glycosyltransferase</keyword>
<evidence type="ECO:0000256" key="14">
    <source>
        <dbReference type="ARBA" id="ARBA00023180"/>
    </source>
</evidence>
<keyword evidence="9" id="KW-0735">Signal-anchor</keyword>
<reference evidence="24" key="1">
    <citation type="submission" date="2023-11" db="EMBL/GenBank/DDBJ databases">
        <title>Genome assemblies of two species of porcelain crab, Petrolisthes cinctipes and Petrolisthes manimaculis (Anomura: Porcellanidae).</title>
        <authorList>
            <person name="Angst P."/>
        </authorList>
    </citation>
    <scope>NUCLEOTIDE SEQUENCE</scope>
    <source>
        <strain evidence="24">PB745_02</strain>
        <tissue evidence="24">Gill</tissue>
    </source>
</reference>
<dbReference type="Gene3D" id="3.90.1480.20">
    <property type="entry name" value="Glycosyl transferase family 29"/>
    <property type="match status" value="1"/>
</dbReference>
<keyword evidence="10 23" id="KW-1133">Transmembrane helix</keyword>
<comment type="similarity">
    <text evidence="4">Belongs to the glycosyltransferase 29 family.</text>
</comment>
<evidence type="ECO:0000313" key="24">
    <source>
        <dbReference type="EMBL" id="KAK4297593.1"/>
    </source>
</evidence>
<evidence type="ECO:0000256" key="6">
    <source>
        <dbReference type="ARBA" id="ARBA00022676"/>
    </source>
</evidence>
<keyword evidence="12 23" id="KW-0472">Membrane</keyword>
<dbReference type="Proteomes" id="UP001292094">
    <property type="component" value="Unassembled WGS sequence"/>
</dbReference>
<evidence type="ECO:0000256" key="23">
    <source>
        <dbReference type="SAM" id="Phobius"/>
    </source>
</evidence>
<keyword evidence="13" id="KW-1015">Disulfide bond</keyword>
<evidence type="ECO:0000256" key="16">
    <source>
        <dbReference type="ARBA" id="ARBA00034329"/>
    </source>
</evidence>
<evidence type="ECO:0000256" key="13">
    <source>
        <dbReference type="ARBA" id="ARBA00023157"/>
    </source>
</evidence>
<evidence type="ECO:0000256" key="15">
    <source>
        <dbReference type="ARBA" id="ARBA00034249"/>
    </source>
</evidence>
<comment type="caution">
    <text evidence="24">The sequence shown here is derived from an EMBL/GenBank/DDBJ whole genome shotgun (WGS) entry which is preliminary data.</text>
</comment>
<evidence type="ECO:0000256" key="5">
    <source>
        <dbReference type="ARBA" id="ARBA00022525"/>
    </source>
</evidence>
<evidence type="ECO:0000256" key="10">
    <source>
        <dbReference type="ARBA" id="ARBA00022989"/>
    </source>
</evidence>
<accession>A0AAE1NXM5</accession>
<proteinExistence type="inferred from homology"/>
<comment type="catalytic activity">
    <reaction evidence="15">
        <text>a beta-D-galactoside + CMP-N-acetyl-beta-neuraminate = an N-acetyl-alpha-neuraminyl-(2-&gt;6)-beta-D-galactosyl derivative + CMP + H(+)</text>
        <dbReference type="Rhea" id="RHEA:52104"/>
        <dbReference type="ChEBI" id="CHEBI:15378"/>
        <dbReference type="ChEBI" id="CHEBI:28034"/>
        <dbReference type="ChEBI" id="CHEBI:57812"/>
        <dbReference type="ChEBI" id="CHEBI:60377"/>
        <dbReference type="ChEBI" id="CHEBI:136398"/>
        <dbReference type="EC" id="2.4.3.1"/>
    </reaction>
</comment>
<evidence type="ECO:0000256" key="1">
    <source>
        <dbReference type="ARBA" id="ARBA00004447"/>
    </source>
</evidence>
<keyword evidence="25" id="KW-1185">Reference proteome</keyword>
<keyword evidence="5" id="KW-0964">Secreted</keyword>
<feature type="transmembrane region" description="Helical" evidence="23">
    <location>
        <begin position="6"/>
        <end position="28"/>
    </location>
</feature>
<name>A0AAE1NXM5_9EUCA</name>
<evidence type="ECO:0000256" key="20">
    <source>
        <dbReference type="ARBA" id="ARBA00080062"/>
    </source>
</evidence>
<feature type="disulfide bond" evidence="21">
    <location>
        <begin position="192"/>
        <end position="345"/>
    </location>
</feature>
<keyword evidence="14" id="KW-0325">Glycoprotein</keyword>
<dbReference type="EC" id="2.4.3.1" evidence="16"/>
<dbReference type="GO" id="GO:0032580">
    <property type="term" value="C:Golgi cisterna membrane"/>
    <property type="evidence" value="ECO:0007669"/>
    <property type="project" value="UniProtKB-SubCell"/>
</dbReference>
<evidence type="ECO:0000256" key="8">
    <source>
        <dbReference type="ARBA" id="ARBA00022692"/>
    </source>
</evidence>
<protein>
    <recommendedName>
        <fullName evidence="17">Beta-galactoside alpha-2,6-sialyltransferase 1</fullName>
        <ecNumber evidence="16">2.4.3.1</ecNumber>
    </recommendedName>
    <alternativeName>
        <fullName evidence="20">CMP-N-acetylneuraminate-beta-galactosamide-alpha-2,6-sialyltransferase 1</fullName>
    </alternativeName>
    <alternativeName>
        <fullName evidence="19">ST6Gal I</fullName>
    </alternativeName>
    <alternativeName>
        <fullName evidence="18">Sialyltransferase 1</fullName>
    </alternativeName>
</protein>
<evidence type="ECO:0000256" key="22">
    <source>
        <dbReference type="SAM" id="MobiDB-lite"/>
    </source>
</evidence>
<dbReference type="GO" id="GO:0003835">
    <property type="term" value="F:beta-galactoside alpha-2,6-sialyltransferase activity"/>
    <property type="evidence" value="ECO:0007669"/>
    <property type="project" value="UniProtKB-EC"/>
</dbReference>
<sequence>MRLVGLSVWLFLNLVVLGMCSYLYLLWVQYWHYAQTAKLQSLQEQDETEVIETRPGKPRFHYRHPRPPATTGSTVSPTPTPAQNLTTVAPLTRAELLKAVERHKNEIFVQLRRSQKTRSSVLTKYDDRYGVEAGGGRHEGRIQEVTRDQLLCALRKASIRTLRDGDQPFTDLKIAKYFPSTELLEGRFFNTCAVVSSSAALRGSKLGYFIDSHDAVVRFNHAPTLGYVSDVGSRTTLRIVNSQVVTKPEYNFWGAPLYSDVALLLWDPSKYHGSLDEWYKKPDFDLFPVYFRRRLMLPQEDLYLLQPNSLWNIWDILQQHSPYARLVPHPPSSGFLGIMLMLAHCERVNAMEFIPSLRVTPRCHYWDAYNDTSCTFGGWHPEDSEKLATLKLNTADDLETYQQGFVSIPGFSSITCPPPPDS</sequence>
<feature type="compositionally biased region" description="Basic residues" evidence="22">
    <location>
        <begin position="56"/>
        <end position="66"/>
    </location>
</feature>
<evidence type="ECO:0000256" key="3">
    <source>
        <dbReference type="ARBA" id="ARBA00004922"/>
    </source>
</evidence>
<evidence type="ECO:0000256" key="18">
    <source>
        <dbReference type="ARBA" id="ARBA00076526"/>
    </source>
</evidence>
<comment type="subcellular location">
    <subcellularLocation>
        <location evidence="1">Golgi apparatus</location>
        <location evidence="1">Golgi stack membrane</location>
        <topology evidence="1">Single-pass type II membrane protein</topology>
    </subcellularLocation>
    <subcellularLocation>
        <location evidence="2">Secreted</location>
    </subcellularLocation>
</comment>
<keyword evidence="8 23" id="KW-0812">Transmembrane</keyword>
<dbReference type="PANTHER" id="PTHR46059:SF1">
    <property type="entry name" value="BETA-GALACTOSIDE ALPHA-2,6-SIALYLTRANSFERASE"/>
    <property type="match status" value="1"/>
</dbReference>
<dbReference type="GO" id="GO:0097503">
    <property type="term" value="P:sialylation"/>
    <property type="evidence" value="ECO:0007669"/>
    <property type="project" value="TreeGrafter"/>
</dbReference>
<evidence type="ECO:0000256" key="7">
    <source>
        <dbReference type="ARBA" id="ARBA00022679"/>
    </source>
</evidence>
<dbReference type="AlphaFoldDB" id="A0AAE1NXM5"/>
<dbReference type="GO" id="GO:0005576">
    <property type="term" value="C:extracellular region"/>
    <property type="evidence" value="ECO:0007669"/>
    <property type="project" value="UniProtKB-SubCell"/>
</dbReference>
<comment type="pathway">
    <text evidence="3">Protein modification; protein glycosylation.</text>
</comment>
<dbReference type="InterPro" id="IPR038578">
    <property type="entry name" value="GT29-like_sf"/>
</dbReference>
<evidence type="ECO:0000313" key="25">
    <source>
        <dbReference type="Proteomes" id="UP001292094"/>
    </source>
</evidence>
<evidence type="ECO:0000256" key="21">
    <source>
        <dbReference type="PIRSR" id="PIRSR005557-2"/>
    </source>
</evidence>
<feature type="region of interest" description="Disordered" evidence="22">
    <location>
        <begin position="48"/>
        <end position="84"/>
    </location>
</feature>
<keyword evidence="11" id="KW-0333">Golgi apparatus</keyword>
<dbReference type="FunFam" id="3.90.1480.20:FF:000012">
    <property type="entry name" value="ST6 beta-galactoside alpha-2,6-sialyltransferase 1"/>
    <property type="match status" value="1"/>
</dbReference>
<dbReference type="EMBL" id="JAWZYT010003606">
    <property type="protein sequence ID" value="KAK4297593.1"/>
    <property type="molecule type" value="Genomic_DNA"/>
</dbReference>
<dbReference type="Pfam" id="PF00777">
    <property type="entry name" value="Glyco_transf_29"/>
    <property type="match status" value="1"/>
</dbReference>
<evidence type="ECO:0000256" key="9">
    <source>
        <dbReference type="ARBA" id="ARBA00022968"/>
    </source>
</evidence>
<dbReference type="PANTHER" id="PTHR46059">
    <property type="entry name" value="BETA-GALACTOSIDE ALPHA-2,6-SIALYLTRANSFERASE"/>
    <property type="match status" value="1"/>
</dbReference>
<evidence type="ECO:0000256" key="17">
    <source>
        <dbReference type="ARBA" id="ARBA00069321"/>
    </source>
</evidence>
<dbReference type="CDD" id="cd23968">
    <property type="entry name" value="GT29_ST6GAL1_2"/>
    <property type="match status" value="1"/>
</dbReference>
<gene>
    <name evidence="24" type="ORF">Pmani_029999</name>
</gene>
<keyword evidence="7" id="KW-0808">Transferase</keyword>